<dbReference type="Proteomes" id="UP000284177">
    <property type="component" value="Unassembled WGS sequence"/>
</dbReference>
<reference evidence="9 10" key="1">
    <citation type="submission" date="2016-08" db="EMBL/GenBank/DDBJ databases">
        <title>Novel Firmicutes and Novel Genomes.</title>
        <authorList>
            <person name="Poppleton D.I."/>
            <person name="Gribaldo S."/>
        </authorList>
    </citation>
    <scope>NUCLEOTIDE SEQUENCE [LARGE SCALE GENOMIC DNA]</scope>
    <source>
        <strain evidence="9 10">CTT3</strain>
    </source>
</reference>
<name>A0A419SV16_9FIRM</name>
<keyword evidence="5" id="KW-0862">Zinc</keyword>
<feature type="transmembrane region" description="Helical" evidence="8">
    <location>
        <begin position="6"/>
        <end position="23"/>
    </location>
</feature>
<organism evidence="9 10">
    <name type="scientific">Thermohalobacter berrensis</name>
    <dbReference type="NCBI Taxonomy" id="99594"/>
    <lineage>
        <taxon>Bacteria</taxon>
        <taxon>Bacillati</taxon>
        <taxon>Bacillota</taxon>
        <taxon>Tissierellia</taxon>
        <taxon>Tissierellales</taxon>
        <taxon>Thermohalobacteraceae</taxon>
        <taxon>Thermohalobacter</taxon>
    </lineage>
</organism>
<evidence type="ECO:0000256" key="7">
    <source>
        <dbReference type="ARBA" id="ARBA00023136"/>
    </source>
</evidence>
<comment type="caution">
    <text evidence="9">The sequence shown here is derived from an EMBL/GenBank/DDBJ whole genome shotgun (WGS) entry which is preliminary data.</text>
</comment>
<comment type="subcellular location">
    <subcellularLocation>
        <location evidence="1">Cell membrane</location>
        <topology evidence="1">Multi-pass membrane protein</topology>
    </subcellularLocation>
</comment>
<keyword evidence="4 8" id="KW-0812">Transmembrane</keyword>
<accession>A0A419SV16</accession>
<evidence type="ECO:0000256" key="2">
    <source>
        <dbReference type="ARBA" id="ARBA00006939"/>
    </source>
</evidence>
<feature type="transmembrane region" description="Helical" evidence="8">
    <location>
        <begin position="191"/>
        <end position="211"/>
    </location>
</feature>
<dbReference type="GO" id="GO:0005886">
    <property type="term" value="C:plasma membrane"/>
    <property type="evidence" value="ECO:0007669"/>
    <property type="project" value="UniProtKB-SubCell"/>
</dbReference>
<dbReference type="EMBL" id="MCIB01000038">
    <property type="protein sequence ID" value="RKD29072.1"/>
    <property type="molecule type" value="Genomic_DNA"/>
</dbReference>
<sequence>MNGILVSFLVGACTGIGALPFLFVKKVPLAIKDGLLGFAAGIMIFASSFNLLETAMKDGDIFNIVGGIVVGAFVLTFIEYFVPHTHAEDYHKSNKTNIKKNFLLAVAVAIHNIPEGFAVGVGYGSGNVVTGINLALAIGIQNIPEGLVVAAPLIDAGYSKSKVILFSFLTGIGEPIAAIIGLYTVKIISNLLPFIFSFAAGAMFYVVSHELIPESHCNNNEIVATYGFMGGLILMIIFKTFIDG</sequence>
<proteinExistence type="inferred from homology"/>
<keyword evidence="6 8" id="KW-1133">Transmembrane helix</keyword>
<dbReference type="GO" id="GO:0005385">
    <property type="term" value="F:zinc ion transmembrane transporter activity"/>
    <property type="evidence" value="ECO:0007669"/>
    <property type="project" value="TreeGrafter"/>
</dbReference>
<feature type="transmembrane region" description="Helical" evidence="8">
    <location>
        <begin position="163"/>
        <end position="185"/>
    </location>
</feature>
<feature type="transmembrane region" description="Helical" evidence="8">
    <location>
        <begin position="64"/>
        <end position="82"/>
    </location>
</feature>
<feature type="transmembrane region" description="Helical" evidence="8">
    <location>
        <begin position="102"/>
        <end position="123"/>
    </location>
</feature>
<dbReference type="PANTHER" id="PTHR11040">
    <property type="entry name" value="ZINC/IRON TRANSPORTER"/>
    <property type="match status" value="1"/>
</dbReference>
<dbReference type="AlphaFoldDB" id="A0A419SV16"/>
<keyword evidence="7 8" id="KW-0472">Membrane</keyword>
<evidence type="ECO:0000256" key="1">
    <source>
        <dbReference type="ARBA" id="ARBA00004651"/>
    </source>
</evidence>
<comment type="similarity">
    <text evidence="2">Belongs to the ZIP transporter (TC 2.A.5) family.</text>
</comment>
<dbReference type="OrthoDB" id="9787346at2"/>
<evidence type="ECO:0000256" key="6">
    <source>
        <dbReference type="ARBA" id="ARBA00022989"/>
    </source>
</evidence>
<feature type="transmembrane region" description="Helical" evidence="8">
    <location>
        <begin position="223"/>
        <end position="242"/>
    </location>
</feature>
<evidence type="ECO:0008006" key="11">
    <source>
        <dbReference type="Google" id="ProtNLM"/>
    </source>
</evidence>
<keyword evidence="10" id="KW-1185">Reference proteome</keyword>
<evidence type="ECO:0000313" key="10">
    <source>
        <dbReference type="Proteomes" id="UP000284177"/>
    </source>
</evidence>
<dbReference type="RefSeq" id="WP_120170535.1">
    <property type="nucleotide sequence ID" value="NZ_MCIB01000038.1"/>
</dbReference>
<evidence type="ECO:0000256" key="8">
    <source>
        <dbReference type="SAM" id="Phobius"/>
    </source>
</evidence>
<evidence type="ECO:0000256" key="5">
    <source>
        <dbReference type="ARBA" id="ARBA00022833"/>
    </source>
</evidence>
<evidence type="ECO:0000256" key="4">
    <source>
        <dbReference type="ARBA" id="ARBA00022692"/>
    </source>
</evidence>
<feature type="transmembrane region" description="Helical" evidence="8">
    <location>
        <begin position="129"/>
        <end position="151"/>
    </location>
</feature>
<feature type="transmembrane region" description="Helical" evidence="8">
    <location>
        <begin position="35"/>
        <end position="52"/>
    </location>
</feature>
<dbReference type="Pfam" id="PF02535">
    <property type="entry name" value="Zip"/>
    <property type="match status" value="1"/>
</dbReference>
<keyword evidence="3" id="KW-1003">Cell membrane</keyword>
<gene>
    <name evidence="9" type="ORF">BET03_05860</name>
</gene>
<protein>
    <recommendedName>
        <fullName evidence="11">Protein gufA</fullName>
    </recommendedName>
</protein>
<evidence type="ECO:0000256" key="3">
    <source>
        <dbReference type="ARBA" id="ARBA00022475"/>
    </source>
</evidence>
<dbReference type="PANTHER" id="PTHR11040:SF211">
    <property type="entry name" value="ZINC TRANSPORTER ZIP11"/>
    <property type="match status" value="1"/>
</dbReference>
<evidence type="ECO:0000313" key="9">
    <source>
        <dbReference type="EMBL" id="RKD29072.1"/>
    </source>
</evidence>
<dbReference type="InterPro" id="IPR003689">
    <property type="entry name" value="ZIP"/>
</dbReference>